<organism evidence="5 6">
    <name type="scientific">Spirosoma utsteinense</name>
    <dbReference type="NCBI Taxonomy" id="2585773"/>
    <lineage>
        <taxon>Bacteria</taxon>
        <taxon>Pseudomonadati</taxon>
        <taxon>Bacteroidota</taxon>
        <taxon>Cytophagia</taxon>
        <taxon>Cytophagales</taxon>
        <taxon>Cytophagaceae</taxon>
        <taxon>Spirosoma</taxon>
    </lineage>
</organism>
<dbReference type="Pfam" id="PF01555">
    <property type="entry name" value="N6_N4_Mtase"/>
    <property type="match status" value="2"/>
</dbReference>
<evidence type="ECO:0000259" key="4">
    <source>
        <dbReference type="Pfam" id="PF01555"/>
    </source>
</evidence>
<dbReference type="PROSITE" id="PS00092">
    <property type="entry name" value="N6_MTASE"/>
    <property type="match status" value="1"/>
</dbReference>
<evidence type="ECO:0000256" key="3">
    <source>
        <dbReference type="ARBA" id="ARBA00022679"/>
    </source>
</evidence>
<dbReference type="InterPro" id="IPR002941">
    <property type="entry name" value="DNA_methylase_N4/N6"/>
</dbReference>
<dbReference type="EMBL" id="VFIA01000069">
    <property type="protein sequence ID" value="MBC3794973.1"/>
    <property type="molecule type" value="Genomic_DNA"/>
</dbReference>
<comment type="similarity">
    <text evidence="1">Belongs to the N(4)/N(6)-methyltransferase family.</text>
</comment>
<reference evidence="5 6" key="1">
    <citation type="submission" date="2019-06" db="EMBL/GenBank/DDBJ databases">
        <title>Spirosoma utsteinense sp. nov. isolated from Antarctic ice-free soils.</title>
        <authorList>
            <person name="Tahon G."/>
        </authorList>
    </citation>
    <scope>NUCLEOTIDE SEQUENCE [LARGE SCALE GENOMIC DNA]</scope>
    <source>
        <strain evidence="5 6">LMG 31447</strain>
    </source>
</reference>
<evidence type="ECO:0000256" key="1">
    <source>
        <dbReference type="ARBA" id="ARBA00006594"/>
    </source>
</evidence>
<evidence type="ECO:0000256" key="2">
    <source>
        <dbReference type="ARBA" id="ARBA00022603"/>
    </source>
</evidence>
<keyword evidence="6" id="KW-1185">Reference proteome</keyword>
<dbReference type="Proteomes" id="UP000700732">
    <property type="component" value="Unassembled WGS sequence"/>
</dbReference>
<accession>A0ABR6WEJ7</accession>
<gene>
    <name evidence="5" type="ORF">FH603_5505</name>
</gene>
<feature type="domain" description="DNA methylase N-4/N-6" evidence="4">
    <location>
        <begin position="93"/>
        <end position="125"/>
    </location>
</feature>
<dbReference type="GO" id="GO:0032259">
    <property type="term" value="P:methylation"/>
    <property type="evidence" value="ECO:0007669"/>
    <property type="project" value="UniProtKB-KW"/>
</dbReference>
<dbReference type="PANTHER" id="PTHR13370:SF3">
    <property type="entry name" value="TRNA (GUANINE(10)-N2)-METHYLTRANSFERASE HOMOLOG"/>
    <property type="match status" value="1"/>
</dbReference>
<comment type="caution">
    <text evidence="5">The sequence shown here is derived from an EMBL/GenBank/DDBJ whole genome shotgun (WGS) entry which is preliminary data.</text>
</comment>
<dbReference type="InterPro" id="IPR002052">
    <property type="entry name" value="DNA_methylase_N6_adenine_CS"/>
</dbReference>
<sequence>MQTETEKGSSCFYPSLNEQEKVMRALERNFPFEEIDPVAEKESYRKEVNRPIYHTHKWWAQRLGSVFRALTLGTVLDETADLWGEFYNKHDLQNAIILDPFMGSGTTVGEAIKLGCKAVGCDINPVSSFIVGQAFRHISTVKLLEAFNEIERKVKRKINFYYTKQHPRTGEQCQVLYYFWVKVVSLPNGTEIPLFSNYVFSKNAYPKKKPQAQIICPHCWEVIQNRYDLEHLSCLSCKNEFNPQHGPVKGQQVTDPATGKTHKIAELIKASGNPPIHKLYASMVLNSDGKKEYIRADEEDTRLYNEAHEELKNYNFPFPEGKISPGHNANQVLNYGYKYWSDFFNDRQLLCLGMLLDAILDIENEDIRDAFVCLFSGVLEFNNTFCSFKGEGTGAVRHLFFNHILKPERTPLENCVWGNEKSSGTFFSLFKSRLLKAQEYRDKPFEIRVEDSNEASEKVFCSNPIKANYVTNFEELLRTDKSCLVLNGDSAKLPIPDASIDAVVTDPPYFDFVHYSELSDFYFAWLKPALGGRFNYFNSENSRRVGEVQHKKSNDFSNALCNVFSECKRVLKDQGLLVFSFHHSRFEGWLSIYEAISNAGLHIQAVYPVKAEMSGGTPKTATKNPINLDAIFVCKKIESWESTPLSINAIVARATEELCDFETRFDAVGRDLSNGDRKVILSSLLLKYCSIAGHDPKTVSNEIDEKRLVELLTLESV</sequence>
<dbReference type="GO" id="GO:0008168">
    <property type="term" value="F:methyltransferase activity"/>
    <property type="evidence" value="ECO:0007669"/>
    <property type="project" value="UniProtKB-KW"/>
</dbReference>
<keyword evidence="2 5" id="KW-0489">Methyltransferase</keyword>
<proteinExistence type="inferred from homology"/>
<evidence type="ECO:0000313" key="6">
    <source>
        <dbReference type="Proteomes" id="UP000700732"/>
    </source>
</evidence>
<name>A0ABR6WEJ7_9BACT</name>
<dbReference type="PANTHER" id="PTHR13370">
    <property type="entry name" value="RNA METHYLASE-RELATED"/>
    <property type="match status" value="1"/>
</dbReference>
<keyword evidence="3" id="KW-0808">Transferase</keyword>
<protein>
    <submittedName>
        <fullName evidence="5">DNA methylase</fullName>
    </submittedName>
</protein>
<feature type="domain" description="DNA methylase N-4/N-6" evidence="4">
    <location>
        <begin position="500"/>
        <end position="607"/>
    </location>
</feature>
<dbReference type="SUPFAM" id="SSF53335">
    <property type="entry name" value="S-adenosyl-L-methionine-dependent methyltransferases"/>
    <property type="match status" value="2"/>
</dbReference>
<evidence type="ECO:0000313" key="5">
    <source>
        <dbReference type="EMBL" id="MBC3794973.1"/>
    </source>
</evidence>
<dbReference type="InterPro" id="IPR029063">
    <property type="entry name" value="SAM-dependent_MTases_sf"/>
</dbReference>
<dbReference type="Gene3D" id="3.40.50.150">
    <property type="entry name" value="Vaccinia Virus protein VP39"/>
    <property type="match status" value="2"/>
</dbReference>
<dbReference type="RefSeq" id="WP_186742008.1">
    <property type="nucleotide sequence ID" value="NZ_VFIA01000069.1"/>
</dbReference>